<proteinExistence type="predicted"/>
<protein>
    <submittedName>
        <fullName evidence="1">Uncharacterized protein</fullName>
    </submittedName>
</protein>
<gene>
    <name evidence="1" type="ORF">KXQ929_LOCUS50607</name>
</gene>
<sequence length="49" mass="5739">NRGNGSTLVNSIWMNFERMKTAVKNRELLGLEPFYLLKTIIERQQANGW</sequence>
<feature type="non-terminal residue" evidence="1">
    <location>
        <position position="49"/>
    </location>
</feature>
<dbReference type="EMBL" id="CAJOBB010023535">
    <property type="protein sequence ID" value="CAF4393652.1"/>
    <property type="molecule type" value="Genomic_DNA"/>
</dbReference>
<reference evidence="1" key="1">
    <citation type="submission" date="2021-02" db="EMBL/GenBank/DDBJ databases">
        <authorList>
            <person name="Nowell W R."/>
        </authorList>
    </citation>
    <scope>NUCLEOTIDE SEQUENCE</scope>
</reference>
<evidence type="ECO:0000313" key="2">
    <source>
        <dbReference type="Proteomes" id="UP000663868"/>
    </source>
</evidence>
<dbReference type="Proteomes" id="UP000663868">
    <property type="component" value="Unassembled WGS sequence"/>
</dbReference>
<feature type="non-terminal residue" evidence="1">
    <location>
        <position position="1"/>
    </location>
</feature>
<evidence type="ECO:0000313" key="1">
    <source>
        <dbReference type="EMBL" id="CAF4393652.1"/>
    </source>
</evidence>
<comment type="caution">
    <text evidence="1">The sequence shown here is derived from an EMBL/GenBank/DDBJ whole genome shotgun (WGS) entry which is preliminary data.</text>
</comment>
<accession>A0A820NL95</accession>
<dbReference type="AlphaFoldDB" id="A0A820NL95"/>
<name>A0A820NL95_9BILA</name>
<organism evidence="1 2">
    <name type="scientific">Adineta steineri</name>
    <dbReference type="NCBI Taxonomy" id="433720"/>
    <lineage>
        <taxon>Eukaryota</taxon>
        <taxon>Metazoa</taxon>
        <taxon>Spiralia</taxon>
        <taxon>Gnathifera</taxon>
        <taxon>Rotifera</taxon>
        <taxon>Eurotatoria</taxon>
        <taxon>Bdelloidea</taxon>
        <taxon>Adinetida</taxon>
        <taxon>Adinetidae</taxon>
        <taxon>Adineta</taxon>
    </lineage>
</organism>